<evidence type="ECO:0000256" key="2">
    <source>
        <dbReference type="ARBA" id="ARBA00022448"/>
    </source>
</evidence>
<dbReference type="SUPFAM" id="SSF52540">
    <property type="entry name" value="P-loop containing nucleoside triphosphate hydrolases"/>
    <property type="match status" value="1"/>
</dbReference>
<dbReference type="GO" id="GO:0005524">
    <property type="term" value="F:ATP binding"/>
    <property type="evidence" value="ECO:0007669"/>
    <property type="project" value="UniProtKB-KW"/>
</dbReference>
<dbReference type="EMBL" id="CP002049">
    <property type="protein sequence ID" value="ADI13614.1"/>
    <property type="molecule type" value="Genomic_DNA"/>
</dbReference>
<dbReference type="InterPro" id="IPR003439">
    <property type="entry name" value="ABC_transporter-like_ATP-bd"/>
</dbReference>
<evidence type="ECO:0000313" key="7">
    <source>
        <dbReference type="Proteomes" id="UP000000379"/>
    </source>
</evidence>
<sequence>MERRKSLPLQASESAFKGISEPLIAASELHKSFPPRKAVLKGVDLTLYAGEVVGLLGLNGAGKTTLIKLLTGLLEPDAGSVTLLGRARDRQGVRRHVALMKEGQPTLFEFMTPRQNLRYYGGLLGVRDLAAGVARVLAEVELTEVADTPLLYLSNGTKRRVGLALAYLKGARVLLLDEPSAGLDIRSTALMKGALKAFAAAGNAVLLTGHEMGFLESVCDRVVVLHGGRVAAEGTLRALLQRFAPEQWVEVWLEGRPGAGELLEEQGGLFRVRLPLAELGALGALRVRQLRLETPALEALLREVGDVARRVA</sequence>
<proteinExistence type="inferred from homology"/>
<name>D7CS82_TRURR</name>
<reference evidence="6 7" key="2">
    <citation type="journal article" date="2011" name="Stand. Genomic Sci.">
        <title>Complete genome sequence of Truepera radiovictrix type strain (RQ-24).</title>
        <authorList>
            <person name="Ivanova N."/>
            <person name="Rohde C."/>
            <person name="Munk C."/>
            <person name="Nolan M."/>
            <person name="Lucas S."/>
            <person name="Del Rio T.G."/>
            <person name="Tice H."/>
            <person name="Deshpande S."/>
            <person name="Cheng J.F."/>
            <person name="Tapia R."/>
            <person name="Han C."/>
            <person name="Goodwin L."/>
            <person name="Pitluck S."/>
            <person name="Liolios K."/>
            <person name="Mavromatis K."/>
            <person name="Mikhailova N."/>
            <person name="Pati A."/>
            <person name="Chen A."/>
            <person name="Palaniappan K."/>
            <person name="Land M."/>
            <person name="Hauser L."/>
            <person name="Chang Y.J."/>
            <person name="Jeffries C.D."/>
            <person name="Brambilla E."/>
            <person name="Rohde M."/>
            <person name="Goker M."/>
            <person name="Tindall B.J."/>
            <person name="Woyke T."/>
            <person name="Bristow J."/>
            <person name="Eisen J.A."/>
            <person name="Markowitz V."/>
            <person name="Hugenholtz P."/>
            <person name="Kyrpides N.C."/>
            <person name="Klenk H.P."/>
            <person name="Lapidus A."/>
        </authorList>
    </citation>
    <scope>NUCLEOTIDE SEQUENCE [LARGE SCALE GENOMIC DNA]</scope>
    <source>
        <strain evidence="7">DSM 17093 / CIP 108686 / LMG 22925 / RQ-24</strain>
    </source>
</reference>
<dbReference type="InterPro" id="IPR050763">
    <property type="entry name" value="ABC_transporter_ATP-binding"/>
</dbReference>
<protein>
    <submittedName>
        <fullName evidence="6">ABC transporter related protein</fullName>
    </submittedName>
</protein>
<evidence type="ECO:0000259" key="5">
    <source>
        <dbReference type="PROSITE" id="PS50893"/>
    </source>
</evidence>
<comment type="similarity">
    <text evidence="1">Belongs to the ABC transporter superfamily.</text>
</comment>
<dbReference type="AlphaFoldDB" id="D7CS82"/>
<evidence type="ECO:0000256" key="3">
    <source>
        <dbReference type="ARBA" id="ARBA00022741"/>
    </source>
</evidence>
<keyword evidence="4" id="KW-0067">ATP-binding</keyword>
<dbReference type="CDD" id="cd03230">
    <property type="entry name" value="ABC_DR_subfamily_A"/>
    <property type="match status" value="1"/>
</dbReference>
<dbReference type="OrthoDB" id="9781337at2"/>
<reference evidence="7" key="1">
    <citation type="submission" date="2010-05" db="EMBL/GenBank/DDBJ databases">
        <title>The complete genome of Truepera radiovictris DSM 17093.</title>
        <authorList>
            <consortium name="US DOE Joint Genome Institute (JGI-PGF)"/>
            <person name="Lucas S."/>
            <person name="Copeland A."/>
            <person name="Lapidus A."/>
            <person name="Glavina del Rio T."/>
            <person name="Dalin E."/>
            <person name="Tice H."/>
            <person name="Bruce D."/>
            <person name="Goodwin L."/>
            <person name="Pitluck S."/>
            <person name="Kyrpides N."/>
            <person name="Mavromatis K."/>
            <person name="Ovchinnikova G."/>
            <person name="Munk A.C."/>
            <person name="Detter J.C."/>
            <person name="Han C."/>
            <person name="Tapia R."/>
            <person name="Land M."/>
            <person name="Hauser L."/>
            <person name="Markowitz V."/>
            <person name="Cheng J.-F."/>
            <person name="Hugenholtz P."/>
            <person name="Woyke T."/>
            <person name="Wu D."/>
            <person name="Tindall B."/>
            <person name="Pomrenke H.G."/>
            <person name="Brambilla E."/>
            <person name="Klenk H.-P."/>
            <person name="Eisen J.A."/>
        </authorList>
    </citation>
    <scope>NUCLEOTIDE SEQUENCE [LARGE SCALE GENOMIC DNA]</scope>
    <source>
        <strain evidence="7">DSM 17093 / CIP 108686 / LMG 22925 / RQ-24</strain>
    </source>
</reference>
<keyword evidence="3" id="KW-0547">Nucleotide-binding</keyword>
<dbReference type="KEGG" id="tra:Trad_0477"/>
<dbReference type="HOGENOM" id="CLU_000604_1_2_0"/>
<dbReference type="InterPro" id="IPR003593">
    <property type="entry name" value="AAA+_ATPase"/>
</dbReference>
<dbReference type="InterPro" id="IPR027417">
    <property type="entry name" value="P-loop_NTPase"/>
</dbReference>
<dbReference type="PROSITE" id="PS50893">
    <property type="entry name" value="ABC_TRANSPORTER_2"/>
    <property type="match status" value="1"/>
</dbReference>
<feature type="domain" description="ABC transporter" evidence="5">
    <location>
        <begin position="24"/>
        <end position="252"/>
    </location>
</feature>
<dbReference type="Pfam" id="PF00005">
    <property type="entry name" value="ABC_tran"/>
    <property type="match status" value="1"/>
</dbReference>
<dbReference type="SMART" id="SM00382">
    <property type="entry name" value="AAA"/>
    <property type="match status" value="1"/>
</dbReference>
<dbReference type="PANTHER" id="PTHR42711">
    <property type="entry name" value="ABC TRANSPORTER ATP-BINDING PROTEIN"/>
    <property type="match status" value="1"/>
</dbReference>
<dbReference type="STRING" id="649638.Trad_0477"/>
<gene>
    <name evidence="6" type="ordered locus">Trad_0477</name>
</gene>
<accession>D7CS82</accession>
<dbReference type="GO" id="GO:0016887">
    <property type="term" value="F:ATP hydrolysis activity"/>
    <property type="evidence" value="ECO:0007669"/>
    <property type="project" value="InterPro"/>
</dbReference>
<evidence type="ECO:0000256" key="1">
    <source>
        <dbReference type="ARBA" id="ARBA00005417"/>
    </source>
</evidence>
<evidence type="ECO:0000256" key="4">
    <source>
        <dbReference type="ARBA" id="ARBA00022840"/>
    </source>
</evidence>
<keyword evidence="7" id="KW-1185">Reference proteome</keyword>
<dbReference type="eggNOG" id="COG1131">
    <property type="taxonomic scope" value="Bacteria"/>
</dbReference>
<evidence type="ECO:0000313" key="6">
    <source>
        <dbReference type="EMBL" id="ADI13614.1"/>
    </source>
</evidence>
<dbReference type="Gene3D" id="3.40.50.300">
    <property type="entry name" value="P-loop containing nucleotide triphosphate hydrolases"/>
    <property type="match status" value="1"/>
</dbReference>
<organism evidence="6 7">
    <name type="scientific">Truepera radiovictrix (strain DSM 17093 / CIP 108686 / LMG 22925 / RQ-24)</name>
    <dbReference type="NCBI Taxonomy" id="649638"/>
    <lineage>
        <taxon>Bacteria</taxon>
        <taxon>Thermotogati</taxon>
        <taxon>Deinococcota</taxon>
        <taxon>Deinococci</taxon>
        <taxon>Trueperales</taxon>
        <taxon>Trueperaceae</taxon>
        <taxon>Truepera</taxon>
    </lineage>
</organism>
<keyword evidence="2" id="KW-0813">Transport</keyword>
<dbReference type="Proteomes" id="UP000000379">
    <property type="component" value="Chromosome"/>
</dbReference>
<dbReference type="PANTHER" id="PTHR42711:SF5">
    <property type="entry name" value="ABC TRANSPORTER ATP-BINDING PROTEIN NATA"/>
    <property type="match status" value="1"/>
</dbReference>
<dbReference type="RefSeq" id="WP_013176994.1">
    <property type="nucleotide sequence ID" value="NC_014221.1"/>
</dbReference>